<comment type="cofactor">
    <cofactor evidence="1 11">
        <name>K(+)</name>
        <dbReference type="ChEBI" id="CHEBI:29103"/>
    </cofactor>
</comment>
<comment type="caution">
    <text evidence="11">Lacks conserved residue(s) required for the propagation of feature annotation.</text>
</comment>
<evidence type="ECO:0000256" key="2">
    <source>
        <dbReference type="ARBA" id="ARBA00005502"/>
    </source>
</evidence>
<evidence type="ECO:0000256" key="13">
    <source>
        <dbReference type="RuleBase" id="RU003927"/>
    </source>
</evidence>
<comment type="function">
    <text evidence="11">Catalyzes the conversion of inosine 5'-phosphate (IMP) to xanthosine 5'-phosphate (XMP), the first committed and rate-limiting step in the de novo synthesis of guanine nucleotides, and therefore plays an important role in the regulation of cell growth.</text>
</comment>
<evidence type="ECO:0000256" key="14">
    <source>
        <dbReference type="RuleBase" id="RU003928"/>
    </source>
</evidence>
<reference evidence="17" key="1">
    <citation type="journal article" date="2019" name="Int. J. Syst. Evol. Microbiol.">
        <title>Halobacteriovorax valvorus sp. nov., a novel prokaryotic predator isolated from coastal seawater of China.</title>
        <authorList>
            <person name="Chen M.-X."/>
        </authorList>
    </citation>
    <scope>NUCLEOTIDE SEQUENCE [LARGE SCALE GENOMIC DNA]</scope>
    <source>
        <strain evidence="17">BL9</strain>
    </source>
</reference>
<feature type="binding site" evidence="11">
    <location>
        <begin position="342"/>
        <end position="344"/>
    </location>
    <ligand>
        <name>IMP</name>
        <dbReference type="ChEBI" id="CHEBI:58053"/>
    </ligand>
</feature>
<feature type="binding site" description="in other chain" evidence="11">
    <location>
        <position position="304"/>
    </location>
    <ligand>
        <name>K(+)</name>
        <dbReference type="ChEBI" id="CHEBI:29103"/>
        <note>ligand shared between two tetrameric partners</note>
    </ligand>
</feature>
<comment type="subunit">
    <text evidence="11">Homotetramer.</text>
</comment>
<evidence type="ECO:0000256" key="11">
    <source>
        <dbReference type="HAMAP-Rule" id="MF_01964"/>
    </source>
</evidence>
<evidence type="ECO:0000259" key="15">
    <source>
        <dbReference type="PROSITE" id="PS51371"/>
    </source>
</evidence>
<dbReference type="PANTHER" id="PTHR11911">
    <property type="entry name" value="INOSINE-5-MONOPHOSPHATE DEHYDROGENASE RELATED"/>
    <property type="match status" value="1"/>
</dbReference>
<dbReference type="SUPFAM" id="SSF51412">
    <property type="entry name" value="Inosine monophosphate dehydrogenase (IMPDH)"/>
    <property type="match status" value="1"/>
</dbReference>
<dbReference type="EMBL" id="QDKL01000002">
    <property type="protein sequence ID" value="RZF21285.1"/>
    <property type="molecule type" value="Genomic_DNA"/>
</dbReference>
<keyword evidence="8 11" id="KW-0520">NAD</keyword>
<evidence type="ECO:0000256" key="7">
    <source>
        <dbReference type="ARBA" id="ARBA00023002"/>
    </source>
</evidence>
<keyword evidence="6 11" id="KW-0630">Potassium</keyword>
<feature type="binding site" evidence="11">
    <location>
        <begin position="365"/>
        <end position="366"/>
    </location>
    <ligand>
        <name>IMP</name>
        <dbReference type="ChEBI" id="CHEBI:58053"/>
    </ligand>
</feature>
<feature type="binding site" description="in other chain" evidence="11">
    <location>
        <position position="309"/>
    </location>
    <ligand>
        <name>K(+)</name>
        <dbReference type="ChEBI" id="CHEBI:29103"/>
        <note>ligand shared between two tetrameric partners</note>
    </ligand>
</feature>
<feature type="binding site" evidence="11">
    <location>
        <position position="307"/>
    </location>
    <ligand>
        <name>IMP</name>
        <dbReference type="ChEBI" id="CHEBI:58053"/>
    </ligand>
</feature>
<dbReference type="Gene3D" id="3.20.20.70">
    <property type="entry name" value="Aldolase class I"/>
    <property type="match status" value="1"/>
</dbReference>
<dbReference type="SUPFAM" id="SSF54631">
    <property type="entry name" value="CBS-domain pair"/>
    <property type="match status" value="1"/>
</dbReference>
<dbReference type="PROSITE" id="PS00487">
    <property type="entry name" value="IMP_DH_GMP_RED"/>
    <property type="match status" value="1"/>
</dbReference>
<keyword evidence="17" id="KW-1185">Reference proteome</keyword>
<comment type="caution">
    <text evidence="16">The sequence shown here is derived from an EMBL/GenBank/DDBJ whole genome shotgun (WGS) entry which is preliminary data.</text>
</comment>
<evidence type="ECO:0000256" key="4">
    <source>
        <dbReference type="ARBA" id="ARBA00022749"/>
    </source>
</evidence>
<dbReference type="CDD" id="cd04601">
    <property type="entry name" value="CBS_pair_IMPDH"/>
    <property type="match status" value="1"/>
</dbReference>
<protein>
    <recommendedName>
        <fullName evidence="11 14">Inosine-5'-monophosphate dehydrogenase</fullName>
        <shortName evidence="11">IMP dehydrogenase</shortName>
        <shortName evidence="11">IMPD</shortName>
        <shortName evidence="11">IMPDH</shortName>
        <ecNumber evidence="11 14">1.1.1.205</ecNumber>
    </recommendedName>
</protein>
<evidence type="ECO:0000256" key="9">
    <source>
        <dbReference type="ARBA" id="ARBA00023122"/>
    </source>
</evidence>
<dbReference type="PIRSF" id="PIRSF000130">
    <property type="entry name" value="IMPDH"/>
    <property type="match status" value="1"/>
</dbReference>
<proteinExistence type="inferred from homology"/>
<feature type="binding site" evidence="11">
    <location>
        <position position="475"/>
    </location>
    <ligand>
        <name>K(+)</name>
        <dbReference type="ChEBI" id="CHEBI:29103"/>
        <note>ligand shared between two tetrameric partners</note>
    </ligand>
</feature>
<feature type="domain" description="CBS" evidence="15">
    <location>
        <begin position="94"/>
        <end position="150"/>
    </location>
</feature>
<feature type="binding site" evidence="11">
    <location>
        <position position="419"/>
    </location>
    <ligand>
        <name>IMP</name>
        <dbReference type="ChEBI" id="CHEBI:58053"/>
    </ligand>
</feature>
<evidence type="ECO:0000313" key="16">
    <source>
        <dbReference type="EMBL" id="RZF21285.1"/>
    </source>
</evidence>
<dbReference type="PROSITE" id="PS51371">
    <property type="entry name" value="CBS"/>
    <property type="match status" value="2"/>
</dbReference>
<keyword evidence="4 11" id="KW-0332">GMP biosynthesis</keyword>
<dbReference type="InterPro" id="IPR005990">
    <property type="entry name" value="IMP_DH"/>
</dbReference>
<name>A0ABY0IFB9_9BACT</name>
<organism evidence="16 17">
    <name type="scientific">Halobacteriovorax vibrionivorans</name>
    <dbReference type="NCBI Taxonomy" id="2152716"/>
    <lineage>
        <taxon>Bacteria</taxon>
        <taxon>Pseudomonadati</taxon>
        <taxon>Bdellovibrionota</taxon>
        <taxon>Bacteriovoracia</taxon>
        <taxon>Bacteriovoracales</taxon>
        <taxon>Halobacteriovoraceae</taxon>
        <taxon>Halobacteriovorax</taxon>
    </lineage>
</organism>
<feature type="domain" description="CBS" evidence="15">
    <location>
        <begin position="154"/>
        <end position="215"/>
    </location>
</feature>
<dbReference type="SMART" id="SM01240">
    <property type="entry name" value="IMPDH"/>
    <property type="match status" value="1"/>
</dbReference>
<evidence type="ECO:0000256" key="8">
    <source>
        <dbReference type="ARBA" id="ARBA00023027"/>
    </source>
</evidence>
<dbReference type="GO" id="GO:0003938">
    <property type="term" value="F:IMP dehydrogenase activity"/>
    <property type="evidence" value="ECO:0007669"/>
    <property type="project" value="UniProtKB-EC"/>
</dbReference>
<comment type="catalytic activity">
    <reaction evidence="10 11 14">
        <text>IMP + NAD(+) + H2O = XMP + NADH + H(+)</text>
        <dbReference type="Rhea" id="RHEA:11708"/>
        <dbReference type="ChEBI" id="CHEBI:15377"/>
        <dbReference type="ChEBI" id="CHEBI:15378"/>
        <dbReference type="ChEBI" id="CHEBI:57464"/>
        <dbReference type="ChEBI" id="CHEBI:57540"/>
        <dbReference type="ChEBI" id="CHEBI:57945"/>
        <dbReference type="ChEBI" id="CHEBI:58053"/>
        <dbReference type="EC" id="1.1.1.205"/>
    </reaction>
</comment>
<dbReference type="Pfam" id="PF00478">
    <property type="entry name" value="IMPDH"/>
    <property type="match status" value="1"/>
</dbReference>
<dbReference type="EC" id="1.1.1.205" evidence="11 14"/>
<evidence type="ECO:0000256" key="10">
    <source>
        <dbReference type="ARBA" id="ARBA00048028"/>
    </source>
</evidence>
<keyword evidence="5 11" id="KW-0658">Purine biosynthesis</keyword>
<evidence type="ECO:0000256" key="12">
    <source>
        <dbReference type="PROSITE-ProRule" id="PRU00703"/>
    </source>
</evidence>
<dbReference type="RefSeq" id="WP_114706353.1">
    <property type="nucleotide sequence ID" value="NZ_QDKL01000002.1"/>
</dbReference>
<feature type="active site" description="Thioimidate intermediate" evidence="11">
    <location>
        <position position="309"/>
    </location>
</feature>
<sequence>MSNTPIEQALTYDDVLLKPGYSEVLPGDVNLNTKFSRNIHLNIPIVSAAMDTVTESKTAIVMAQQGGIGVIHKNMRPEDQAWEVEKVKKFESGVVLNPITVKEDMHLEDVIRLTSKNKITGVLVVDDKDYLIGILTSRDIRFEQNLNQKVKDIMTPKDKLVTAVEGIELDEAQKILHKNRIEKLPIVCKEGKLKGLITIKDILKRINFPNSNKDSLGRLRVAAAIGVGDKEVMRAQHLINADVDCIIIDTAHGHSKGVIEMVKTVRSLIKKDQNVDIIAGNIATPEACQALIDAGVDGVKVGIGPGSICTTRVVAGIGVPQLSAIMDCATVCHKAAIPFIADGGIKYSGDIVKALAAGASCVMLGSMFAGCDETPGEMVLYQGRTYKVYRGMGSLGAMKLGSKDRYGQGDVDDQKLVPEGIEGQVPYRGSLASNIYQLNGGIRSGMGYIGAETIVQMQEKAQFVKITAASLKESHPHDVMITKEAPNYQIEK</sequence>
<dbReference type="SMART" id="SM00116">
    <property type="entry name" value="CBS"/>
    <property type="match status" value="2"/>
</dbReference>
<evidence type="ECO:0000256" key="5">
    <source>
        <dbReference type="ARBA" id="ARBA00022755"/>
    </source>
</evidence>
<feature type="binding site" description="in other chain" evidence="11">
    <location>
        <position position="306"/>
    </location>
    <ligand>
        <name>K(+)</name>
        <dbReference type="ChEBI" id="CHEBI:29103"/>
        <note>ligand shared between two tetrameric partners</note>
    </ligand>
</feature>
<dbReference type="PANTHER" id="PTHR11911:SF111">
    <property type="entry name" value="INOSINE-5'-MONOPHOSPHATE DEHYDROGENASE"/>
    <property type="match status" value="1"/>
</dbReference>
<dbReference type="CDD" id="cd00381">
    <property type="entry name" value="IMPDH"/>
    <property type="match status" value="1"/>
</dbReference>
<accession>A0ABY0IFB9</accession>
<dbReference type="InterPro" id="IPR015875">
    <property type="entry name" value="IMP_DH/GMP_Rdtase_CS"/>
</dbReference>
<dbReference type="HAMAP" id="MF_01964">
    <property type="entry name" value="IMPDH"/>
    <property type="match status" value="1"/>
</dbReference>
<keyword evidence="7 11" id="KW-0560">Oxidoreductase</keyword>
<gene>
    <name evidence="11 16" type="primary">guaB</name>
    <name evidence="16" type="ORF">DAY19_06265</name>
</gene>
<keyword evidence="3 11" id="KW-0479">Metal-binding</keyword>
<dbReference type="Pfam" id="PF00571">
    <property type="entry name" value="CBS"/>
    <property type="match status" value="2"/>
</dbReference>
<feature type="binding site" evidence="11">
    <location>
        <position position="474"/>
    </location>
    <ligand>
        <name>K(+)</name>
        <dbReference type="ChEBI" id="CHEBI:29103"/>
        <note>ligand shared between two tetrameric partners</note>
    </ligand>
</feature>
<dbReference type="NCBIfam" id="TIGR01302">
    <property type="entry name" value="IMP_dehydrog"/>
    <property type="match status" value="1"/>
</dbReference>
<feature type="binding site" evidence="11">
    <location>
        <position position="249"/>
    </location>
    <ligand>
        <name>NAD(+)</name>
        <dbReference type="ChEBI" id="CHEBI:57540"/>
    </ligand>
</feature>
<evidence type="ECO:0000256" key="1">
    <source>
        <dbReference type="ARBA" id="ARBA00001958"/>
    </source>
</evidence>
<feature type="binding site" evidence="11">
    <location>
        <begin position="389"/>
        <end position="393"/>
    </location>
    <ligand>
        <name>IMP</name>
        <dbReference type="ChEBI" id="CHEBI:58053"/>
    </ligand>
</feature>
<keyword evidence="9 12" id="KW-0129">CBS domain</keyword>
<evidence type="ECO:0000256" key="6">
    <source>
        <dbReference type="ARBA" id="ARBA00022958"/>
    </source>
</evidence>
<comment type="similarity">
    <text evidence="2 11 13">Belongs to the IMPDH/GMPR family.</text>
</comment>
<evidence type="ECO:0000313" key="17">
    <source>
        <dbReference type="Proteomes" id="UP000443582"/>
    </source>
</evidence>
<feature type="binding site" evidence="11">
    <location>
        <begin position="302"/>
        <end position="304"/>
    </location>
    <ligand>
        <name>NAD(+)</name>
        <dbReference type="ChEBI" id="CHEBI:57540"/>
    </ligand>
</feature>
<dbReference type="InterPro" id="IPR013785">
    <property type="entry name" value="Aldolase_TIM"/>
</dbReference>
<dbReference type="Proteomes" id="UP000443582">
    <property type="component" value="Unassembled WGS sequence"/>
</dbReference>
<comment type="activity regulation">
    <text evidence="11">Mycophenolic acid (MPA) is a non-competitive inhibitor that prevents formation of the closed enzyme conformation by binding to the same site as the amobile flap. In contrast, mizoribine monophosphate (MZP) is a competitive inhibitor that induces the closed conformation. MPA is a potent inhibitor of mammalian IMPDHs but a poor inhibitor of the bacterial enzymes. MZP is a more potent inhibitor of bacterial IMPDH.</text>
</comment>
<evidence type="ECO:0000256" key="3">
    <source>
        <dbReference type="ARBA" id="ARBA00022723"/>
    </source>
</evidence>
<dbReference type="InterPro" id="IPR001093">
    <property type="entry name" value="IMP_DH_GMPRt"/>
</dbReference>
<feature type="active site" description="Proton acceptor" evidence="11">
    <location>
        <position position="405"/>
    </location>
</feature>
<dbReference type="InterPro" id="IPR046342">
    <property type="entry name" value="CBS_dom_sf"/>
</dbReference>
<comment type="pathway">
    <text evidence="11 14">Purine metabolism; XMP biosynthesis via de novo pathway; XMP from IMP: step 1/1.</text>
</comment>
<dbReference type="InterPro" id="IPR000644">
    <property type="entry name" value="CBS_dom"/>
</dbReference>
<feature type="binding site" evidence="11">
    <location>
        <position position="473"/>
    </location>
    <ligand>
        <name>K(+)</name>
        <dbReference type="ChEBI" id="CHEBI:29103"/>
        <note>ligand shared between two tetrameric partners</note>
    </ligand>
</feature>